<feature type="signal peptide" evidence="1">
    <location>
        <begin position="1"/>
        <end position="29"/>
    </location>
</feature>
<dbReference type="OrthoDB" id="3204178at2759"/>
<dbReference type="Proteomes" id="UP000030671">
    <property type="component" value="Unassembled WGS sequence"/>
</dbReference>
<gene>
    <name evidence="2" type="ORF">HETIRDRAFT_453765</name>
</gene>
<dbReference type="KEGG" id="hir:HETIRDRAFT_453765"/>
<dbReference type="GeneID" id="20676416"/>
<organism evidence="2 3">
    <name type="scientific">Heterobasidion irregulare (strain TC 32-1)</name>
    <dbReference type="NCBI Taxonomy" id="747525"/>
    <lineage>
        <taxon>Eukaryota</taxon>
        <taxon>Fungi</taxon>
        <taxon>Dikarya</taxon>
        <taxon>Basidiomycota</taxon>
        <taxon>Agaricomycotina</taxon>
        <taxon>Agaricomycetes</taxon>
        <taxon>Russulales</taxon>
        <taxon>Bondarzewiaceae</taxon>
        <taxon>Heterobasidion</taxon>
        <taxon>Heterobasidion annosum species complex</taxon>
    </lineage>
</organism>
<feature type="chain" id="PRO_5004845152" description="Carboxylic ester hydrolase" evidence="1">
    <location>
        <begin position="30"/>
        <end position="174"/>
    </location>
</feature>
<proteinExistence type="predicted"/>
<name>W4K2P7_HETIT</name>
<dbReference type="RefSeq" id="XP_009549569.1">
    <property type="nucleotide sequence ID" value="XM_009551274.1"/>
</dbReference>
<reference evidence="2 3" key="1">
    <citation type="journal article" date="2012" name="New Phytol.">
        <title>Insight into trade-off between wood decay and parasitism from the genome of a fungal forest pathogen.</title>
        <authorList>
            <person name="Olson A."/>
            <person name="Aerts A."/>
            <person name="Asiegbu F."/>
            <person name="Belbahri L."/>
            <person name="Bouzid O."/>
            <person name="Broberg A."/>
            <person name="Canback B."/>
            <person name="Coutinho P.M."/>
            <person name="Cullen D."/>
            <person name="Dalman K."/>
            <person name="Deflorio G."/>
            <person name="van Diepen L.T."/>
            <person name="Dunand C."/>
            <person name="Duplessis S."/>
            <person name="Durling M."/>
            <person name="Gonthier P."/>
            <person name="Grimwood J."/>
            <person name="Fossdal C.G."/>
            <person name="Hansson D."/>
            <person name="Henrissat B."/>
            <person name="Hietala A."/>
            <person name="Himmelstrand K."/>
            <person name="Hoffmeister D."/>
            <person name="Hogberg N."/>
            <person name="James T.Y."/>
            <person name="Karlsson M."/>
            <person name="Kohler A."/>
            <person name="Kues U."/>
            <person name="Lee Y.H."/>
            <person name="Lin Y.C."/>
            <person name="Lind M."/>
            <person name="Lindquist E."/>
            <person name="Lombard V."/>
            <person name="Lucas S."/>
            <person name="Lunden K."/>
            <person name="Morin E."/>
            <person name="Murat C."/>
            <person name="Park J."/>
            <person name="Raffaello T."/>
            <person name="Rouze P."/>
            <person name="Salamov A."/>
            <person name="Schmutz J."/>
            <person name="Solheim H."/>
            <person name="Stahlberg J."/>
            <person name="Velez H."/>
            <person name="de Vries R.P."/>
            <person name="Wiebenga A."/>
            <person name="Woodward S."/>
            <person name="Yakovlev I."/>
            <person name="Garbelotto M."/>
            <person name="Martin F."/>
            <person name="Grigoriev I.V."/>
            <person name="Stenlid J."/>
        </authorList>
    </citation>
    <scope>NUCLEOTIDE SEQUENCE [LARGE SCALE GENOMIC DNA]</scope>
    <source>
        <strain evidence="2 3">TC 32-1</strain>
    </source>
</reference>
<keyword evidence="1" id="KW-0732">Signal</keyword>
<sequence>MFSHTFVSSVVAIGFALSAAALLAPQVNSKRDTIDCTDPRGPNSFLPHVYSASITNNGTQVTDSVAVDGSIVSFTWDPNPCRLTSAFILGAYTGSPVNAYANNSDGSGSWIGPRAGPYGGFNGTHHGSLVLSGEYFTRGQAYVVDLFEYNVTTGDLKEAVSNQDFSWEVPYGSS</sequence>
<protein>
    <recommendedName>
        <fullName evidence="4">Carboxylic ester hydrolase</fullName>
    </recommendedName>
</protein>
<accession>W4K2P7</accession>
<evidence type="ECO:0000313" key="3">
    <source>
        <dbReference type="Proteomes" id="UP000030671"/>
    </source>
</evidence>
<dbReference type="EMBL" id="KI925461">
    <property type="protein sequence ID" value="ETW79326.1"/>
    <property type="molecule type" value="Genomic_DNA"/>
</dbReference>
<keyword evidence="3" id="KW-1185">Reference proteome</keyword>
<dbReference type="HOGENOM" id="CLU_1540263_0_0_1"/>
<dbReference type="AlphaFoldDB" id="W4K2P7"/>
<evidence type="ECO:0000313" key="2">
    <source>
        <dbReference type="EMBL" id="ETW79326.1"/>
    </source>
</evidence>
<evidence type="ECO:0008006" key="4">
    <source>
        <dbReference type="Google" id="ProtNLM"/>
    </source>
</evidence>
<dbReference type="InParanoid" id="W4K2P7"/>
<evidence type="ECO:0000256" key="1">
    <source>
        <dbReference type="SAM" id="SignalP"/>
    </source>
</evidence>